<comment type="catalytic activity">
    <reaction evidence="8">
        <text>beta-D-glucose 1-phosphate = beta-D-glucose 6-phosphate</text>
        <dbReference type="Rhea" id="RHEA:20113"/>
        <dbReference type="ChEBI" id="CHEBI:57684"/>
        <dbReference type="ChEBI" id="CHEBI:58247"/>
        <dbReference type="EC" id="5.4.2.6"/>
    </reaction>
</comment>
<gene>
    <name evidence="11" type="ORF">G5V58_19380</name>
</gene>
<dbReference type="KEGG" id="nano:G5V58_19380"/>
<dbReference type="GO" id="GO:0016787">
    <property type="term" value="F:hydrolase activity"/>
    <property type="evidence" value="ECO:0007669"/>
    <property type="project" value="UniProtKB-KW"/>
</dbReference>
<evidence type="ECO:0000256" key="4">
    <source>
        <dbReference type="ARBA" id="ARBA00022723"/>
    </source>
</evidence>
<evidence type="ECO:0000256" key="2">
    <source>
        <dbReference type="ARBA" id="ARBA00006171"/>
    </source>
</evidence>
<dbReference type="SFLD" id="SFLDS00003">
    <property type="entry name" value="Haloacid_Dehalogenase"/>
    <property type="match status" value="1"/>
</dbReference>
<evidence type="ECO:0000256" key="10">
    <source>
        <dbReference type="ARBA" id="ARBA00044991"/>
    </source>
</evidence>
<proteinExistence type="inferred from homology"/>
<keyword evidence="3" id="KW-0597">Phosphoprotein</keyword>
<keyword evidence="11" id="KW-0378">Hydrolase</keyword>
<dbReference type="PANTHER" id="PTHR46193">
    <property type="entry name" value="6-PHOSPHOGLUCONATE PHOSPHATASE"/>
    <property type="match status" value="1"/>
</dbReference>
<dbReference type="GO" id="GO:0046872">
    <property type="term" value="F:metal ion binding"/>
    <property type="evidence" value="ECO:0007669"/>
    <property type="project" value="UniProtKB-KW"/>
</dbReference>
<organism evidence="11 12">
    <name type="scientific">Nocardioides anomalus</name>
    <dbReference type="NCBI Taxonomy" id="2712223"/>
    <lineage>
        <taxon>Bacteria</taxon>
        <taxon>Bacillati</taxon>
        <taxon>Actinomycetota</taxon>
        <taxon>Actinomycetes</taxon>
        <taxon>Propionibacteriales</taxon>
        <taxon>Nocardioidaceae</taxon>
        <taxon>Nocardioides</taxon>
    </lineage>
</organism>
<comment type="cofactor">
    <cofactor evidence="1">
        <name>Mg(2+)</name>
        <dbReference type="ChEBI" id="CHEBI:18420"/>
    </cofactor>
</comment>
<evidence type="ECO:0000256" key="7">
    <source>
        <dbReference type="ARBA" id="ARBA00023277"/>
    </source>
</evidence>
<evidence type="ECO:0000313" key="12">
    <source>
        <dbReference type="Proteomes" id="UP000502996"/>
    </source>
</evidence>
<dbReference type="NCBIfam" id="TIGR01509">
    <property type="entry name" value="HAD-SF-IA-v3"/>
    <property type="match status" value="1"/>
</dbReference>
<dbReference type="SUPFAM" id="SSF56784">
    <property type="entry name" value="HAD-like"/>
    <property type="match status" value="1"/>
</dbReference>
<comment type="similarity">
    <text evidence="2">Belongs to the HAD-like hydrolase superfamily. CbbY/CbbZ/Gph/YieH family.</text>
</comment>
<keyword evidence="12" id="KW-1185">Reference proteome</keyword>
<name>A0A6G6WLX4_9ACTN</name>
<sequence>MRACLFDLDGVLTSTASVHAAAWKEAFDEFLHEHDASAAPFDIDRDYPAYVDGKPRRDGVRDFLASRGIELPEGADDDAPDAHTVSGIGNRKQGLLLEVVKRDGVQPYPGAVRFLEAARDAGLRRAVVSSSENCQAFVEAAGIEDLLEVRVDGVSVREQGLHGKPAPDTFLAAAQELGVPAAQAAVFEDALAGVEAGRAGHFGFVVGVDRAHQADALKEHGASVVVNDIGDLL</sequence>
<keyword evidence="5" id="KW-0460">Magnesium</keyword>
<dbReference type="EMBL" id="CP049257">
    <property type="protein sequence ID" value="QIG46095.1"/>
    <property type="molecule type" value="Genomic_DNA"/>
</dbReference>
<dbReference type="InterPro" id="IPR036412">
    <property type="entry name" value="HAD-like_sf"/>
</dbReference>
<dbReference type="Gene3D" id="1.10.150.240">
    <property type="entry name" value="Putative phosphatase, domain 2"/>
    <property type="match status" value="1"/>
</dbReference>
<evidence type="ECO:0000256" key="6">
    <source>
        <dbReference type="ARBA" id="ARBA00023235"/>
    </source>
</evidence>
<dbReference type="Gene3D" id="3.40.50.1000">
    <property type="entry name" value="HAD superfamily/HAD-like"/>
    <property type="match status" value="1"/>
</dbReference>
<dbReference type="InterPro" id="IPR010976">
    <property type="entry name" value="B-phosphoglucomutase_hydrolase"/>
</dbReference>
<accession>A0A6G6WLX4</accession>
<keyword evidence="6" id="KW-0413">Isomerase</keyword>
<keyword evidence="4" id="KW-0479">Metal-binding</keyword>
<dbReference type="InterPro" id="IPR023214">
    <property type="entry name" value="HAD_sf"/>
</dbReference>
<dbReference type="AlphaFoldDB" id="A0A6G6WLX4"/>
<evidence type="ECO:0000256" key="3">
    <source>
        <dbReference type="ARBA" id="ARBA00022553"/>
    </source>
</evidence>
<dbReference type="Pfam" id="PF00702">
    <property type="entry name" value="Hydrolase"/>
    <property type="match status" value="1"/>
</dbReference>
<evidence type="ECO:0000256" key="8">
    <source>
        <dbReference type="ARBA" id="ARBA00044926"/>
    </source>
</evidence>
<reference evidence="11 12" key="1">
    <citation type="submission" date="2020-02" db="EMBL/GenBank/DDBJ databases">
        <title>Full genome sequence of Nocardioides sp. R-3366.</title>
        <authorList>
            <person name="Im W.-T."/>
        </authorList>
    </citation>
    <scope>NUCLEOTIDE SEQUENCE [LARGE SCALE GENOMIC DNA]</scope>
    <source>
        <strain evidence="11 12">R-3366</strain>
    </source>
</reference>
<evidence type="ECO:0000313" key="11">
    <source>
        <dbReference type="EMBL" id="QIG46095.1"/>
    </source>
</evidence>
<dbReference type="InterPro" id="IPR051600">
    <property type="entry name" value="Beta-PGM-like"/>
</dbReference>
<dbReference type="Proteomes" id="UP000502996">
    <property type="component" value="Chromosome"/>
</dbReference>
<dbReference type="PANTHER" id="PTHR46193:SF18">
    <property type="entry name" value="HEXITOL PHOSPHATASE B"/>
    <property type="match status" value="1"/>
</dbReference>
<keyword evidence="7" id="KW-0119">Carbohydrate metabolism</keyword>
<dbReference type="InterPro" id="IPR006439">
    <property type="entry name" value="HAD-SF_hydro_IA"/>
</dbReference>
<protein>
    <recommendedName>
        <fullName evidence="10">Beta-phosphoglucomutase</fullName>
        <ecNumber evidence="9">5.4.2.6</ecNumber>
    </recommendedName>
</protein>
<evidence type="ECO:0000256" key="9">
    <source>
        <dbReference type="ARBA" id="ARBA00044968"/>
    </source>
</evidence>
<dbReference type="InterPro" id="IPR023198">
    <property type="entry name" value="PGP-like_dom2"/>
</dbReference>
<evidence type="ECO:0000256" key="1">
    <source>
        <dbReference type="ARBA" id="ARBA00001946"/>
    </source>
</evidence>
<dbReference type="EC" id="5.4.2.6" evidence="9"/>
<dbReference type="GO" id="GO:0008801">
    <property type="term" value="F:beta-phosphoglucomutase activity"/>
    <property type="evidence" value="ECO:0007669"/>
    <property type="project" value="UniProtKB-EC"/>
</dbReference>
<dbReference type="NCBIfam" id="TIGR02009">
    <property type="entry name" value="PGMB-YQAB-SF"/>
    <property type="match status" value="1"/>
</dbReference>
<dbReference type="SFLD" id="SFLDG01129">
    <property type="entry name" value="C1.5:_HAD__Beta-PGM__Phosphata"/>
    <property type="match status" value="1"/>
</dbReference>
<evidence type="ECO:0000256" key="5">
    <source>
        <dbReference type="ARBA" id="ARBA00022842"/>
    </source>
</evidence>